<dbReference type="Proteomes" id="UP000516444">
    <property type="component" value="Chromosome"/>
</dbReference>
<evidence type="ECO:0000313" key="1">
    <source>
        <dbReference type="EMBL" id="BCL28674.1"/>
    </source>
</evidence>
<dbReference type="RefSeq" id="WP_079104045.1">
    <property type="nucleotide sequence ID" value="NZ_AP023440.1"/>
</dbReference>
<dbReference type="AlphaFoldDB" id="A0A7G1P4A1"/>
<keyword evidence="2" id="KW-1185">Reference proteome</keyword>
<evidence type="ECO:0000313" key="2">
    <source>
        <dbReference type="Proteomes" id="UP000516444"/>
    </source>
</evidence>
<reference evidence="1 2" key="1">
    <citation type="journal article" date="2014" name="Int. J. Syst. Evol. Microbiol.">
        <title>Complete genome sequence of Corynebacterium casei LMG S-19264T (=DSM 44701T), isolated from a smear-ripened cheese.</title>
        <authorList>
            <consortium name="US DOE Joint Genome Institute (JGI-PGF)"/>
            <person name="Walter F."/>
            <person name="Albersmeier A."/>
            <person name="Kalinowski J."/>
            <person name="Ruckert C."/>
        </authorList>
    </citation>
    <scope>NUCLEOTIDE SEQUENCE [LARGE SCALE GENOMIC DNA]</scope>
    <source>
        <strain evidence="1 2">JCM 4677</strain>
    </source>
</reference>
<dbReference type="OrthoDB" id="4053327at2"/>
<accession>A0A7G1P4A1</accession>
<protein>
    <submittedName>
        <fullName evidence="1">Uncharacterized protein</fullName>
    </submittedName>
</protein>
<sequence length="269" mass="30776">MVAAAELRDLTVEEEIEVERAEQKLLKACMAEKGFPYWEIPVPVVDERRAGLYVMDDVRWAKKYGYGRVFQEKAEKIRLTHPTVTYQNKLPKEKRAAYSRALDGDWRDAMKVELPGDVGTVETPRGGCANEARKKLYGDPETWFVARRTVTGLMPLYVPEVMKDKSFTVSLKKWSSCMTDAGRPFVNPDKLREQRTLRTEGMPSAEAHEFDTELAVIDATCAKETSLAEITHSLETKYRAKALKRYGKEHVDYRKMRLHALAEAKQILS</sequence>
<dbReference type="KEGG" id="sgm:GCM10017557_35330"/>
<proteinExistence type="predicted"/>
<organism evidence="1 2">
    <name type="scientific">Streptomyces aurantiacus</name>
    <dbReference type="NCBI Taxonomy" id="47760"/>
    <lineage>
        <taxon>Bacteria</taxon>
        <taxon>Bacillati</taxon>
        <taxon>Actinomycetota</taxon>
        <taxon>Actinomycetes</taxon>
        <taxon>Kitasatosporales</taxon>
        <taxon>Streptomycetaceae</taxon>
        <taxon>Streptomyces</taxon>
        <taxon>Streptomyces aurantiacus group</taxon>
    </lineage>
</organism>
<dbReference type="EMBL" id="AP023440">
    <property type="protein sequence ID" value="BCL28674.1"/>
    <property type="molecule type" value="Genomic_DNA"/>
</dbReference>
<name>A0A7G1P4A1_9ACTN</name>
<gene>
    <name evidence="1" type="ORF">GCM10017557_35330</name>
</gene>